<evidence type="ECO:0000313" key="3">
    <source>
        <dbReference type="Proteomes" id="UP000092661"/>
    </source>
</evidence>
<feature type="region of interest" description="Disordered" evidence="1">
    <location>
        <begin position="72"/>
        <end position="91"/>
    </location>
</feature>
<proteinExistence type="predicted"/>
<organism evidence="2 3">
    <name type="scientific">Planococcus antarcticus DSM 14505</name>
    <dbReference type="NCBI Taxonomy" id="1185653"/>
    <lineage>
        <taxon>Bacteria</taxon>
        <taxon>Bacillati</taxon>
        <taxon>Bacillota</taxon>
        <taxon>Bacilli</taxon>
        <taxon>Bacillales</taxon>
        <taxon>Caryophanaceae</taxon>
        <taxon>Planococcus</taxon>
    </lineage>
</organism>
<evidence type="ECO:0000256" key="1">
    <source>
        <dbReference type="SAM" id="MobiDB-lite"/>
    </source>
</evidence>
<sequence>MFLLERKILSQTLDEFLSEYTFDDSERLYKEYTRLEKTQPPEPITLTVAEAYMLKCDLKMLGEYRRELLDDGLPDHGLTDREKRLPYPSGAIPRTRRLVNAHSRK</sequence>
<gene>
    <name evidence="2" type="ORF">BBH88_17795</name>
</gene>
<evidence type="ECO:0000313" key="2">
    <source>
        <dbReference type="EMBL" id="ANU11974.1"/>
    </source>
</evidence>
<dbReference type="EMBL" id="CP016534">
    <property type="protein sequence ID" value="ANU11974.1"/>
    <property type="molecule type" value="Genomic_DNA"/>
</dbReference>
<evidence type="ECO:0008006" key="4">
    <source>
        <dbReference type="Google" id="ProtNLM"/>
    </source>
</evidence>
<accession>A0ABM6D926</accession>
<feature type="compositionally biased region" description="Basic and acidic residues" evidence="1">
    <location>
        <begin position="72"/>
        <end position="85"/>
    </location>
</feature>
<dbReference type="Proteomes" id="UP000092661">
    <property type="component" value="Chromosome"/>
</dbReference>
<name>A0ABM6D926_9BACL</name>
<protein>
    <recommendedName>
        <fullName evidence="4">Transposase</fullName>
    </recommendedName>
</protein>
<reference evidence="2" key="1">
    <citation type="submission" date="2016-10" db="EMBL/GenBank/DDBJ databases">
        <authorList>
            <person name="See-Too W.S."/>
        </authorList>
    </citation>
    <scope>NUCLEOTIDE SEQUENCE</scope>
    <source>
        <strain evidence="2">DSM 14505</strain>
    </source>
</reference>
<keyword evidence="3" id="KW-1185">Reference proteome</keyword>